<dbReference type="InterPro" id="IPR044926">
    <property type="entry name" value="RGS_subdomain_2"/>
</dbReference>
<dbReference type="InterPro" id="IPR036305">
    <property type="entry name" value="RGS_sf"/>
</dbReference>
<dbReference type="SUPFAM" id="SSF48097">
    <property type="entry name" value="Regulator of G-protein signaling, RGS"/>
    <property type="match status" value="1"/>
</dbReference>
<reference evidence="3" key="1">
    <citation type="submission" date="2013-04" db="EMBL/GenBank/DDBJ databases">
        <title>The Genome Sequence of Fonticula alba ATCC 38817.</title>
        <authorList>
            <consortium name="The Broad Institute Genomics Platform"/>
            <person name="Russ C."/>
            <person name="Cuomo C."/>
            <person name="Burger G."/>
            <person name="Gray M.W."/>
            <person name="Holland P.W.H."/>
            <person name="King N."/>
            <person name="Lang F.B.F."/>
            <person name="Roger A.J."/>
            <person name="Ruiz-Trillo I."/>
            <person name="Brown M."/>
            <person name="Walker B."/>
            <person name="Young S."/>
            <person name="Zeng Q."/>
            <person name="Gargeya S."/>
            <person name="Fitzgerald M."/>
            <person name="Haas B."/>
            <person name="Abouelleil A."/>
            <person name="Allen A.W."/>
            <person name="Alvarado L."/>
            <person name="Arachchi H.M."/>
            <person name="Berlin A.M."/>
            <person name="Chapman S.B."/>
            <person name="Gainer-Dewar J."/>
            <person name="Goldberg J."/>
            <person name="Griggs A."/>
            <person name="Gujja S."/>
            <person name="Hansen M."/>
            <person name="Howarth C."/>
            <person name="Imamovic A."/>
            <person name="Ireland A."/>
            <person name="Larimer J."/>
            <person name="McCowan C."/>
            <person name="Murphy C."/>
            <person name="Pearson M."/>
            <person name="Poon T.W."/>
            <person name="Priest M."/>
            <person name="Roberts A."/>
            <person name="Saif S."/>
            <person name="Shea T."/>
            <person name="Sisk P."/>
            <person name="Sykes S."/>
            <person name="Wortman J."/>
            <person name="Nusbaum C."/>
            <person name="Birren B."/>
        </authorList>
    </citation>
    <scope>NUCLEOTIDE SEQUENCE [LARGE SCALE GENOMIC DNA]</scope>
    <source>
        <strain evidence="3">ATCC 38817</strain>
    </source>
</reference>
<dbReference type="Gene3D" id="1.10.167.10">
    <property type="entry name" value="Regulator of G-protein Signalling 4, domain 2"/>
    <property type="match status" value="1"/>
</dbReference>
<feature type="region of interest" description="Disordered" evidence="1">
    <location>
        <begin position="160"/>
        <end position="220"/>
    </location>
</feature>
<accession>A0A058ZBQ3</accession>
<evidence type="ECO:0000256" key="1">
    <source>
        <dbReference type="SAM" id="MobiDB-lite"/>
    </source>
</evidence>
<keyword evidence="2" id="KW-1133">Transmembrane helix</keyword>
<sequence>MVVFLFVDYMAAVTVPIQLLFFGLYFLRFQQEPITPRGRFLTSVTFIFILIHHIVLLVTLYDPRRLIVSCWGVLITSGLYPLFWGLPYVLRALVVYYRHMHNKHAMCMSRLSMLRDSSSASQLHEDTLLLPASPAAGGREMPQEGSRFWSLLMPWRTSGRSGEAKASDALPEGSHPLEPLTSKVDPAPGAAGACASAGLPEGTASSTSMEPVSPGGSLCQSKHKTSALSLTMDAPSPTSEQPGEVVDVYQLKQKLAQELNKAITFRKTRSFALLKWVQSSRNQVIIFLGTSLVSLIFVVMAMILTIDTPFDNYTNANPSCIYGSKYVIMLEVIVLIPIVAIPVTMVWSARDIYLMKQELYINTSASFLVALLWGISAAIGDMGWFRPEIIAIFLTTFNNLLIVIFPVTLSFLPFYRNLTHQRNWNPLFMRESQSAEEPRSAVNGILDFETFRHFPGPAMQFEQFCVESWCAEIHLFQTRCLRYLDNYDRMSPMQRYREVLEMRDQFVRIESPFEINIPGNMRQKLLRTFDEVAVLDQDGQPGPIPRDIFLPAQQETSEQLNRLLHIWRDTPAGKRETQELLVL</sequence>
<dbReference type="RefSeq" id="XP_009495373.1">
    <property type="nucleotide sequence ID" value="XM_009497098.1"/>
</dbReference>
<dbReference type="AlphaFoldDB" id="A0A058ZBQ3"/>
<feature type="transmembrane region" description="Helical" evidence="2">
    <location>
        <begin position="6"/>
        <end position="27"/>
    </location>
</feature>
<organism evidence="3">
    <name type="scientific">Fonticula alba</name>
    <name type="common">Slime mold</name>
    <dbReference type="NCBI Taxonomy" id="691883"/>
    <lineage>
        <taxon>Eukaryota</taxon>
        <taxon>Rotosphaerida</taxon>
        <taxon>Fonticulaceae</taxon>
        <taxon>Fonticula</taxon>
    </lineage>
</organism>
<feature type="transmembrane region" description="Helical" evidence="2">
    <location>
        <begin position="284"/>
        <end position="306"/>
    </location>
</feature>
<dbReference type="Proteomes" id="UP000030693">
    <property type="component" value="Unassembled WGS sequence"/>
</dbReference>
<evidence type="ECO:0008006" key="5">
    <source>
        <dbReference type="Google" id="ProtNLM"/>
    </source>
</evidence>
<dbReference type="GeneID" id="20527940"/>
<gene>
    <name evidence="3" type="ORF">H696_03215</name>
</gene>
<feature type="transmembrane region" description="Helical" evidence="2">
    <location>
        <begin position="66"/>
        <end position="90"/>
    </location>
</feature>
<feature type="transmembrane region" description="Helical" evidence="2">
    <location>
        <begin position="326"/>
        <end position="347"/>
    </location>
</feature>
<feature type="compositionally biased region" description="Low complexity" evidence="1">
    <location>
        <begin position="186"/>
        <end position="200"/>
    </location>
</feature>
<dbReference type="EMBL" id="KB932204">
    <property type="protein sequence ID" value="KCV70857.1"/>
    <property type="molecule type" value="Genomic_DNA"/>
</dbReference>
<feature type="transmembrane region" description="Helical" evidence="2">
    <location>
        <begin position="39"/>
        <end position="60"/>
    </location>
</feature>
<protein>
    <recommendedName>
        <fullName evidence="5">RGS domain-containing protein</fullName>
    </recommendedName>
</protein>
<evidence type="ECO:0000313" key="4">
    <source>
        <dbReference type="Proteomes" id="UP000030693"/>
    </source>
</evidence>
<feature type="transmembrane region" description="Helical" evidence="2">
    <location>
        <begin position="359"/>
        <end position="379"/>
    </location>
</feature>
<feature type="transmembrane region" description="Helical" evidence="2">
    <location>
        <begin position="391"/>
        <end position="415"/>
    </location>
</feature>
<keyword evidence="2" id="KW-0812">Transmembrane</keyword>
<evidence type="ECO:0000313" key="3">
    <source>
        <dbReference type="EMBL" id="KCV70857.1"/>
    </source>
</evidence>
<keyword evidence="4" id="KW-1185">Reference proteome</keyword>
<name>A0A058ZBQ3_FONAL</name>
<proteinExistence type="predicted"/>
<keyword evidence="2" id="KW-0472">Membrane</keyword>
<evidence type="ECO:0000256" key="2">
    <source>
        <dbReference type="SAM" id="Phobius"/>
    </source>
</evidence>